<dbReference type="Proteomes" id="UP000887577">
    <property type="component" value="Unplaced"/>
</dbReference>
<keyword evidence="1" id="KW-0645">Protease</keyword>
<evidence type="ECO:0000256" key="2">
    <source>
        <dbReference type="ARBA" id="ARBA00022801"/>
    </source>
</evidence>
<protein>
    <submittedName>
        <fullName evidence="7">Peptidase S1 domain-containing protein</fullName>
    </submittedName>
</protein>
<dbReference type="PANTHER" id="PTHR24276:SF98">
    <property type="entry name" value="FI18310P1-RELATED"/>
    <property type="match status" value="1"/>
</dbReference>
<keyword evidence="6" id="KW-1185">Reference proteome</keyword>
<evidence type="ECO:0000259" key="5">
    <source>
        <dbReference type="Pfam" id="PF00089"/>
    </source>
</evidence>
<reference evidence="7" key="1">
    <citation type="submission" date="2022-11" db="UniProtKB">
        <authorList>
            <consortium name="WormBaseParasite"/>
        </authorList>
    </citation>
    <scope>IDENTIFICATION</scope>
</reference>
<proteinExistence type="predicted"/>
<feature type="domain" description="Peptidase S1" evidence="5">
    <location>
        <begin position="20"/>
        <end position="65"/>
    </location>
</feature>
<dbReference type="SUPFAM" id="SSF50494">
    <property type="entry name" value="Trypsin-like serine proteases"/>
    <property type="match status" value="1"/>
</dbReference>
<name>A0A914Y494_9BILA</name>
<evidence type="ECO:0000313" key="7">
    <source>
        <dbReference type="WBParaSite" id="PSU_v2.g15017.t1"/>
    </source>
</evidence>
<sequence>MFVVFAKTTVIYGFNQPRIGNGEITPPDLFQFIVKLHTGGFCTGTIISKRHILTAAHCINENFSMKAEHDTYK</sequence>
<dbReference type="InterPro" id="IPR009003">
    <property type="entry name" value="Peptidase_S1_PA"/>
</dbReference>
<keyword evidence="3" id="KW-0720">Serine protease</keyword>
<dbReference type="GO" id="GO:0004252">
    <property type="term" value="F:serine-type endopeptidase activity"/>
    <property type="evidence" value="ECO:0007669"/>
    <property type="project" value="InterPro"/>
</dbReference>
<evidence type="ECO:0000256" key="4">
    <source>
        <dbReference type="ARBA" id="ARBA00023157"/>
    </source>
</evidence>
<dbReference type="InterPro" id="IPR001254">
    <property type="entry name" value="Trypsin_dom"/>
</dbReference>
<dbReference type="InterPro" id="IPR043504">
    <property type="entry name" value="Peptidase_S1_PA_chymotrypsin"/>
</dbReference>
<evidence type="ECO:0000256" key="1">
    <source>
        <dbReference type="ARBA" id="ARBA00022670"/>
    </source>
</evidence>
<dbReference type="AlphaFoldDB" id="A0A914Y494"/>
<evidence type="ECO:0000313" key="6">
    <source>
        <dbReference type="Proteomes" id="UP000887577"/>
    </source>
</evidence>
<dbReference type="PANTHER" id="PTHR24276">
    <property type="entry name" value="POLYSERASE-RELATED"/>
    <property type="match status" value="1"/>
</dbReference>
<organism evidence="6 7">
    <name type="scientific">Panagrolaimus superbus</name>
    <dbReference type="NCBI Taxonomy" id="310955"/>
    <lineage>
        <taxon>Eukaryota</taxon>
        <taxon>Metazoa</taxon>
        <taxon>Ecdysozoa</taxon>
        <taxon>Nematoda</taxon>
        <taxon>Chromadorea</taxon>
        <taxon>Rhabditida</taxon>
        <taxon>Tylenchina</taxon>
        <taxon>Panagrolaimomorpha</taxon>
        <taxon>Panagrolaimoidea</taxon>
        <taxon>Panagrolaimidae</taxon>
        <taxon>Panagrolaimus</taxon>
    </lineage>
</organism>
<keyword evidence="2" id="KW-0378">Hydrolase</keyword>
<dbReference type="GO" id="GO:0006508">
    <property type="term" value="P:proteolysis"/>
    <property type="evidence" value="ECO:0007669"/>
    <property type="project" value="UniProtKB-KW"/>
</dbReference>
<evidence type="ECO:0000256" key="3">
    <source>
        <dbReference type="ARBA" id="ARBA00022825"/>
    </source>
</evidence>
<dbReference type="InterPro" id="IPR050430">
    <property type="entry name" value="Peptidase_S1"/>
</dbReference>
<accession>A0A914Y494</accession>
<dbReference type="WBParaSite" id="PSU_v2.g15017.t1">
    <property type="protein sequence ID" value="PSU_v2.g15017.t1"/>
    <property type="gene ID" value="PSU_v2.g15017"/>
</dbReference>
<dbReference type="Gene3D" id="2.40.10.10">
    <property type="entry name" value="Trypsin-like serine proteases"/>
    <property type="match status" value="1"/>
</dbReference>
<keyword evidence="4" id="KW-1015">Disulfide bond</keyword>
<dbReference type="Pfam" id="PF00089">
    <property type="entry name" value="Trypsin"/>
    <property type="match status" value="1"/>
</dbReference>